<dbReference type="Gene3D" id="3.40.50.720">
    <property type="entry name" value="NAD(P)-binding Rossmann-like Domain"/>
    <property type="match status" value="1"/>
</dbReference>
<dbReference type="PANTHER" id="PTHR15020">
    <property type="entry name" value="FLAVIN REDUCTASE-RELATED"/>
    <property type="match status" value="1"/>
</dbReference>
<dbReference type="AlphaFoldDB" id="A0A1Y6IY13"/>
<dbReference type="EMBL" id="FXXI01000007">
    <property type="protein sequence ID" value="SMS01911.1"/>
    <property type="molecule type" value="Genomic_DNA"/>
</dbReference>
<dbReference type="GO" id="GO:0016829">
    <property type="term" value="F:lyase activity"/>
    <property type="evidence" value="ECO:0007669"/>
    <property type="project" value="UniProtKB-KW"/>
</dbReference>
<protein>
    <submittedName>
        <fullName evidence="3">Putative sugar epimerase YhfK</fullName>
        <ecNumber evidence="3">4.-.-.-</ecNumber>
    </submittedName>
    <submittedName>
        <fullName evidence="2">SDR family oxidoreductase</fullName>
    </submittedName>
</protein>
<dbReference type="EMBL" id="JAWRCO010000001">
    <property type="protein sequence ID" value="MDW6002556.1"/>
    <property type="molecule type" value="Genomic_DNA"/>
</dbReference>
<dbReference type="SUPFAM" id="SSF51735">
    <property type="entry name" value="NAD(P)-binding Rossmann-fold domains"/>
    <property type="match status" value="1"/>
</dbReference>
<evidence type="ECO:0000313" key="5">
    <source>
        <dbReference type="Proteomes" id="UP001283366"/>
    </source>
</evidence>
<dbReference type="InterPro" id="IPR016040">
    <property type="entry name" value="NAD(P)-bd_dom"/>
</dbReference>
<keyword evidence="5" id="KW-1185">Reference proteome</keyword>
<dbReference type="EC" id="4.-.-.-" evidence="3"/>
<keyword evidence="3" id="KW-0456">Lyase</keyword>
<dbReference type="Pfam" id="PF13460">
    <property type="entry name" value="NAD_binding_10"/>
    <property type="match status" value="1"/>
</dbReference>
<dbReference type="Proteomes" id="UP000196125">
    <property type="component" value="Unassembled WGS sequence"/>
</dbReference>
<evidence type="ECO:0000313" key="3">
    <source>
        <dbReference type="EMBL" id="SMS01911.1"/>
    </source>
</evidence>
<evidence type="ECO:0000313" key="2">
    <source>
        <dbReference type="EMBL" id="MDW6002556.1"/>
    </source>
</evidence>
<reference evidence="2 5" key="2">
    <citation type="submission" date="2023-11" db="EMBL/GenBank/DDBJ databases">
        <title>Plant-associative lifestyle of Vibrio porteresiae and its evolutionary dynamics.</title>
        <authorList>
            <person name="Rameshkumar N."/>
            <person name="Kirti K."/>
        </authorList>
    </citation>
    <scope>NUCLEOTIDE SEQUENCE [LARGE SCALE GENOMIC DNA]</scope>
    <source>
        <strain evidence="2 5">MSSRF38</strain>
    </source>
</reference>
<feature type="domain" description="NAD(P)-binding" evidence="1">
    <location>
        <begin position="8"/>
        <end position="192"/>
    </location>
</feature>
<proteinExistence type="predicted"/>
<name>A0A1Y6IY13_9VIBR</name>
<evidence type="ECO:0000259" key="1">
    <source>
        <dbReference type="Pfam" id="PF13460"/>
    </source>
</evidence>
<gene>
    <name evidence="3" type="primary">yhfK</name>
    <name evidence="2" type="ORF">SBX37_06725</name>
    <name evidence="3" type="ORF">VIM7927_03222</name>
</gene>
<accession>A0A1Y6IY13</accession>
<dbReference type="Proteomes" id="UP001283366">
    <property type="component" value="Unassembled WGS sequence"/>
</dbReference>
<dbReference type="PANTHER" id="PTHR15020:SF50">
    <property type="entry name" value="UPF0659 PROTEIN YMR090W"/>
    <property type="match status" value="1"/>
</dbReference>
<dbReference type="InterPro" id="IPR036291">
    <property type="entry name" value="NAD(P)-bd_dom_sf"/>
</dbReference>
<dbReference type="OrthoDB" id="9803892at2"/>
<reference evidence="3 4" key="1">
    <citation type="submission" date="2017-05" db="EMBL/GenBank/DDBJ databases">
        <authorList>
            <person name="Song R."/>
            <person name="Chenine A.L."/>
            <person name="Ruprecht R.M."/>
        </authorList>
    </citation>
    <scope>NUCLEOTIDE SEQUENCE [LARGE SCALE GENOMIC DNA]</scope>
    <source>
        <strain evidence="3 4">CECT 7927</strain>
    </source>
</reference>
<evidence type="ECO:0000313" key="4">
    <source>
        <dbReference type="Proteomes" id="UP000196125"/>
    </source>
</evidence>
<dbReference type="RefSeq" id="WP_087481940.1">
    <property type="nucleotide sequence ID" value="NZ_AP024883.1"/>
</dbReference>
<organism evidence="3 4">
    <name type="scientific">Vibrio mangrovi</name>
    <dbReference type="NCBI Taxonomy" id="474394"/>
    <lineage>
        <taxon>Bacteria</taxon>
        <taxon>Pseudomonadati</taxon>
        <taxon>Pseudomonadota</taxon>
        <taxon>Gammaproteobacteria</taxon>
        <taxon>Vibrionales</taxon>
        <taxon>Vibrionaceae</taxon>
        <taxon>Vibrio</taxon>
    </lineage>
</organism>
<sequence>MARIFIVGVTGGVGSRLAPKLIAAGHQVSGLYRQPNQKAALQDAGITPYLADLMNTTTQDLIDVTQGHDIIIFSAGAAGSGLDRTTTIDYETPVKLIEAAQANGISRMYMVSAFMDSLRGSPHKEAFEHYMKMKRQADNALVASSLDWVIVRPGTLVTDDGDGLVHLDRAIPYGTVARGNVAGVLAKLIDTPSITKEIFELCDGSTPIDQAVEALIR</sequence>
<dbReference type="CDD" id="cd05243">
    <property type="entry name" value="SDR_a5"/>
    <property type="match status" value="1"/>
</dbReference>